<keyword evidence="1" id="KW-0732">Signal</keyword>
<feature type="signal peptide" evidence="1">
    <location>
        <begin position="1"/>
        <end position="38"/>
    </location>
</feature>
<name>A0ABU9D8I7_9PROT</name>
<dbReference type="InterPro" id="IPR010870">
    <property type="entry name" value="Porin_O/P"/>
</dbReference>
<dbReference type="SUPFAM" id="SSF56935">
    <property type="entry name" value="Porins"/>
    <property type="match status" value="1"/>
</dbReference>
<evidence type="ECO:0000313" key="2">
    <source>
        <dbReference type="EMBL" id="MEK8089843.1"/>
    </source>
</evidence>
<organism evidence="2 3">
    <name type="scientific">Thermithiobacillus plumbiphilus</name>
    <dbReference type="NCBI Taxonomy" id="1729899"/>
    <lineage>
        <taxon>Bacteria</taxon>
        <taxon>Pseudomonadati</taxon>
        <taxon>Pseudomonadota</taxon>
        <taxon>Acidithiobacillia</taxon>
        <taxon>Acidithiobacillales</taxon>
        <taxon>Thermithiobacillaceae</taxon>
        <taxon>Thermithiobacillus</taxon>
    </lineage>
</organism>
<dbReference type="Proteomes" id="UP001446205">
    <property type="component" value="Unassembled WGS sequence"/>
</dbReference>
<sequence>MMINIMKRIHKSLARLAPLSCACCAAALSSLLPVVTYAGPTIRFGDEGSLTFTYALQGWLQNKGFTSENNSSSSTDAFLRRNRLTFSGQYNDYIGFYAQLEAGNDSKLGKDNKSVYYRDAYVTLDYSDELRFIVGRFKNTFSRENLEACLEPLTLDRTDMSYSPFGGSGSRDTGLAIWGNLLDAKLQYRFMVADGIEGESAPENNARWTARVHYSFWDPEYNYGYLGTYLGTQKVFTIGAAYDTQKGVAYGDYPMRADVKDYDAWTVDAFMEYPAASGVYTLSGAYFNYDTGGAFKDNPSTDDPNIGANSDLKGYYVKAGYMLPGKIGPGRLQFFARNEGQDYGVISDNGTLAGAEYYDRSWNGAGFNYYLDGQKLKVTFEYAKVSFDTEHPTNPSLQDYDQATLGLQFVF</sequence>
<dbReference type="RefSeq" id="WP_341370901.1">
    <property type="nucleotide sequence ID" value="NZ_JBBPCO010000008.1"/>
</dbReference>
<evidence type="ECO:0000313" key="3">
    <source>
        <dbReference type="Proteomes" id="UP001446205"/>
    </source>
</evidence>
<comment type="caution">
    <text evidence="2">The sequence shown here is derived from an EMBL/GenBank/DDBJ whole genome shotgun (WGS) entry which is preliminary data.</text>
</comment>
<keyword evidence="3" id="KW-1185">Reference proteome</keyword>
<gene>
    <name evidence="2" type="primary">extI</name>
    <name evidence="2" type="ORF">WOB96_08680</name>
</gene>
<protein>
    <submittedName>
        <fullName evidence="2">Selenite/tellurite reduction operon porin ExtI</fullName>
    </submittedName>
</protein>
<reference evidence="2 3" key="1">
    <citation type="submission" date="2024-04" db="EMBL/GenBank/DDBJ databases">
        <authorList>
            <person name="Abashina T."/>
            <person name="Shaikin A."/>
        </authorList>
    </citation>
    <scope>NUCLEOTIDE SEQUENCE [LARGE SCALE GENOMIC DNA]</scope>
    <source>
        <strain evidence="2 3">AAFK</strain>
    </source>
</reference>
<dbReference type="Pfam" id="PF07396">
    <property type="entry name" value="Porin_O_P"/>
    <property type="match status" value="1"/>
</dbReference>
<accession>A0ABU9D8I7</accession>
<proteinExistence type="predicted"/>
<dbReference type="EMBL" id="JBBPCO010000008">
    <property type="protein sequence ID" value="MEK8089843.1"/>
    <property type="molecule type" value="Genomic_DNA"/>
</dbReference>
<evidence type="ECO:0000256" key="1">
    <source>
        <dbReference type="SAM" id="SignalP"/>
    </source>
</evidence>
<dbReference type="NCBIfam" id="NF040900">
    <property type="entry name" value="porin_ExtI"/>
    <property type="match status" value="1"/>
</dbReference>
<feature type="chain" id="PRO_5046591948" evidence="1">
    <location>
        <begin position="39"/>
        <end position="411"/>
    </location>
</feature>
<dbReference type="InterPro" id="IPR023614">
    <property type="entry name" value="Porin_dom_sf"/>
</dbReference>
<dbReference type="Gene3D" id="2.40.160.10">
    <property type="entry name" value="Porin"/>
    <property type="match status" value="1"/>
</dbReference>